<reference evidence="7 8" key="1">
    <citation type="submission" date="2020-05" db="EMBL/GenBank/DDBJ databases">
        <title>Complete genome of Desulfobulbus oligotrophicus.</title>
        <authorList>
            <person name="Podar M."/>
        </authorList>
    </citation>
    <scope>NUCLEOTIDE SEQUENCE [LARGE SCALE GENOMIC DNA]</scope>
    <source>
        <strain evidence="7 8">Prop6</strain>
    </source>
</reference>
<dbReference type="Gene3D" id="3.40.50.2300">
    <property type="match status" value="1"/>
</dbReference>
<evidence type="ECO:0000313" key="8">
    <source>
        <dbReference type="Proteomes" id="UP000596092"/>
    </source>
</evidence>
<dbReference type="Gene3D" id="3.30.565.10">
    <property type="entry name" value="Histidine kinase-like ATPase, C-terminal domain"/>
    <property type="match status" value="1"/>
</dbReference>
<dbReference type="Pfam" id="PF02518">
    <property type="entry name" value="HATPase_c"/>
    <property type="match status" value="1"/>
</dbReference>
<dbReference type="InterPro" id="IPR001789">
    <property type="entry name" value="Sig_transdc_resp-reg_receiver"/>
</dbReference>
<dbReference type="SUPFAM" id="SSF47384">
    <property type="entry name" value="Homodimeric domain of signal transducing histidine kinase"/>
    <property type="match status" value="1"/>
</dbReference>
<dbReference type="RefSeq" id="WP_199263095.1">
    <property type="nucleotide sequence ID" value="NZ_CP054140.1"/>
</dbReference>
<sequence>MTLWIVCSVLALYTIFSVAYYLFRLRPRLQVHSEGCETLQKALDEWQCIFDVIVDPVLVLDSESRVTRGNRAAVQLLSSDGSSLEGKACHSLFAGTDTPCPFCFISSTCAENKPHCQEITHDYLGRTLMVNCFPLQEEEKIVGFVVTAKDISHQRNLEKQLMHAHKMESIATLAGGIAHDFNNILGAILGNTDLLLYRIPVQNKDGSSPLFGPPLTTAELIEHLHAIKQAGNRAKDLVSQILAFSRQSSHKRQDLSIAPLVKETCRLLRSTLPTTIDIKVSISDRIDMIHADPGQIQQIVMQLCTNAAQSLENQCGTIEISLRQTETGKAEQHRYHGLKPGFYVVLTIKDTGKGISQETLERIFDPFFTTREVGEGSGMGLAVLHGIITTHEGVIDVSSTLGKGTVFTIFFPRIAETKEVEQQNDILPGGDETILFVDDEEEIVKMRTRMLAHLGYRVLAADTPERALQYFEKEDEQIDLMITDHTMPRMTGIQLADRVSRLLRPGLPIILCSGYSEAVTMEEAKRCGVHRFLAKPVDMQLLARAVREILPKKRGVEDENLGD</sequence>
<dbReference type="PRINTS" id="PR00344">
    <property type="entry name" value="BCTRLSENSOR"/>
</dbReference>
<dbReference type="InterPro" id="IPR003594">
    <property type="entry name" value="HATPase_dom"/>
</dbReference>
<dbReference type="SMART" id="SM00387">
    <property type="entry name" value="HATPase_c"/>
    <property type="match status" value="1"/>
</dbReference>
<dbReference type="AlphaFoldDB" id="A0A7T5VF79"/>
<dbReference type="EMBL" id="CP054140">
    <property type="protein sequence ID" value="QQG66809.1"/>
    <property type="molecule type" value="Genomic_DNA"/>
</dbReference>
<feature type="modified residue" description="4-aspartylphosphate" evidence="4">
    <location>
        <position position="484"/>
    </location>
</feature>
<proteinExistence type="predicted"/>
<dbReference type="InterPro" id="IPR036097">
    <property type="entry name" value="HisK_dim/P_sf"/>
</dbReference>
<keyword evidence="3 4" id="KW-0597">Phosphoprotein</keyword>
<dbReference type="SUPFAM" id="SSF55785">
    <property type="entry name" value="PYP-like sensor domain (PAS domain)"/>
    <property type="match status" value="1"/>
</dbReference>
<dbReference type="PROSITE" id="PS50109">
    <property type="entry name" value="HIS_KIN"/>
    <property type="match status" value="1"/>
</dbReference>
<keyword evidence="8" id="KW-1185">Reference proteome</keyword>
<dbReference type="InterPro" id="IPR035965">
    <property type="entry name" value="PAS-like_dom_sf"/>
</dbReference>
<evidence type="ECO:0000259" key="5">
    <source>
        <dbReference type="PROSITE" id="PS50109"/>
    </source>
</evidence>
<accession>A0A7T5VF79</accession>
<dbReference type="InterPro" id="IPR003661">
    <property type="entry name" value="HisK_dim/P_dom"/>
</dbReference>
<dbReference type="Gene3D" id="3.30.450.20">
    <property type="entry name" value="PAS domain"/>
    <property type="match status" value="1"/>
</dbReference>
<feature type="domain" description="Response regulatory" evidence="6">
    <location>
        <begin position="433"/>
        <end position="550"/>
    </location>
</feature>
<dbReference type="Gene3D" id="1.10.287.130">
    <property type="match status" value="1"/>
</dbReference>
<dbReference type="InterPro" id="IPR005467">
    <property type="entry name" value="His_kinase_dom"/>
</dbReference>
<dbReference type="SMART" id="SM00388">
    <property type="entry name" value="HisKA"/>
    <property type="match status" value="1"/>
</dbReference>
<dbReference type="Proteomes" id="UP000596092">
    <property type="component" value="Chromosome"/>
</dbReference>
<dbReference type="InterPro" id="IPR013656">
    <property type="entry name" value="PAS_4"/>
</dbReference>
<dbReference type="KEGG" id="dog:HP555_13520"/>
<dbReference type="GO" id="GO:0000155">
    <property type="term" value="F:phosphorelay sensor kinase activity"/>
    <property type="evidence" value="ECO:0007669"/>
    <property type="project" value="InterPro"/>
</dbReference>
<evidence type="ECO:0000256" key="4">
    <source>
        <dbReference type="PROSITE-ProRule" id="PRU00169"/>
    </source>
</evidence>
<feature type="domain" description="Histidine kinase" evidence="5">
    <location>
        <begin position="176"/>
        <end position="415"/>
    </location>
</feature>
<dbReference type="SUPFAM" id="SSF55874">
    <property type="entry name" value="ATPase domain of HSP90 chaperone/DNA topoisomerase II/histidine kinase"/>
    <property type="match status" value="1"/>
</dbReference>
<dbReference type="SUPFAM" id="SSF52172">
    <property type="entry name" value="CheY-like"/>
    <property type="match status" value="1"/>
</dbReference>
<dbReference type="Pfam" id="PF08448">
    <property type="entry name" value="PAS_4"/>
    <property type="match status" value="1"/>
</dbReference>
<dbReference type="PROSITE" id="PS50110">
    <property type="entry name" value="RESPONSE_REGULATORY"/>
    <property type="match status" value="1"/>
</dbReference>
<dbReference type="InterPro" id="IPR011006">
    <property type="entry name" value="CheY-like_superfamily"/>
</dbReference>
<dbReference type="CDD" id="cd00082">
    <property type="entry name" value="HisKA"/>
    <property type="match status" value="1"/>
</dbReference>
<dbReference type="PANTHER" id="PTHR43065:SF42">
    <property type="entry name" value="TWO-COMPONENT SENSOR PPRA"/>
    <property type="match status" value="1"/>
</dbReference>
<dbReference type="EC" id="2.7.13.3" evidence="2"/>
<evidence type="ECO:0000256" key="3">
    <source>
        <dbReference type="ARBA" id="ARBA00022553"/>
    </source>
</evidence>
<evidence type="ECO:0000313" key="7">
    <source>
        <dbReference type="EMBL" id="QQG66809.1"/>
    </source>
</evidence>
<evidence type="ECO:0000259" key="6">
    <source>
        <dbReference type="PROSITE" id="PS50110"/>
    </source>
</evidence>
<dbReference type="Pfam" id="PF00512">
    <property type="entry name" value="HisKA"/>
    <property type="match status" value="1"/>
</dbReference>
<dbReference type="SMART" id="SM00448">
    <property type="entry name" value="REC"/>
    <property type="match status" value="1"/>
</dbReference>
<name>A0A7T5VF79_9BACT</name>
<protein>
    <recommendedName>
        <fullName evidence="2">histidine kinase</fullName>
        <ecNumber evidence="2">2.7.13.3</ecNumber>
    </recommendedName>
</protein>
<evidence type="ECO:0000256" key="2">
    <source>
        <dbReference type="ARBA" id="ARBA00012438"/>
    </source>
</evidence>
<dbReference type="InterPro" id="IPR004358">
    <property type="entry name" value="Sig_transdc_His_kin-like_C"/>
</dbReference>
<comment type="catalytic activity">
    <reaction evidence="1">
        <text>ATP + protein L-histidine = ADP + protein N-phospho-L-histidine.</text>
        <dbReference type="EC" id="2.7.13.3"/>
    </reaction>
</comment>
<organism evidence="7 8">
    <name type="scientific">Desulfobulbus oligotrophicus</name>
    <dbReference type="NCBI Taxonomy" id="1909699"/>
    <lineage>
        <taxon>Bacteria</taxon>
        <taxon>Pseudomonadati</taxon>
        <taxon>Thermodesulfobacteriota</taxon>
        <taxon>Desulfobulbia</taxon>
        <taxon>Desulfobulbales</taxon>
        <taxon>Desulfobulbaceae</taxon>
        <taxon>Desulfobulbus</taxon>
    </lineage>
</organism>
<evidence type="ECO:0000256" key="1">
    <source>
        <dbReference type="ARBA" id="ARBA00000085"/>
    </source>
</evidence>
<gene>
    <name evidence="7" type="ORF">HP555_13520</name>
</gene>
<dbReference type="PANTHER" id="PTHR43065">
    <property type="entry name" value="SENSOR HISTIDINE KINASE"/>
    <property type="match status" value="1"/>
</dbReference>
<dbReference type="Pfam" id="PF00072">
    <property type="entry name" value="Response_reg"/>
    <property type="match status" value="1"/>
</dbReference>
<dbReference type="InterPro" id="IPR036890">
    <property type="entry name" value="HATPase_C_sf"/>
</dbReference>